<dbReference type="GO" id="GO:0140359">
    <property type="term" value="F:ABC-type transporter activity"/>
    <property type="evidence" value="ECO:0007669"/>
    <property type="project" value="InterPro"/>
</dbReference>
<dbReference type="EMBL" id="JAEHOE010000211">
    <property type="protein sequence ID" value="KAG2482621.1"/>
    <property type="molecule type" value="Genomic_DNA"/>
</dbReference>
<feature type="transmembrane region" description="Helical" evidence="8">
    <location>
        <begin position="465"/>
        <end position="483"/>
    </location>
</feature>
<feature type="transmembrane region" description="Helical" evidence="8">
    <location>
        <begin position="384"/>
        <end position="401"/>
    </location>
</feature>
<dbReference type="GO" id="GO:0016887">
    <property type="term" value="F:ATP hydrolysis activity"/>
    <property type="evidence" value="ECO:0007669"/>
    <property type="project" value="InterPro"/>
</dbReference>
<dbReference type="PROSITE" id="PS50893">
    <property type="entry name" value="ABC_TRANSPORTER_2"/>
    <property type="match status" value="1"/>
</dbReference>
<comment type="subcellular location">
    <subcellularLocation>
        <location evidence="1">Membrane</location>
        <topology evidence="1">Multi-pass membrane protein</topology>
    </subcellularLocation>
</comment>
<evidence type="ECO:0000256" key="7">
    <source>
        <dbReference type="ARBA" id="ARBA00023136"/>
    </source>
</evidence>
<keyword evidence="4" id="KW-0547">Nucleotide-binding</keyword>
<dbReference type="OrthoDB" id="66620at2759"/>
<dbReference type="AlphaFoldDB" id="A0A836BMX3"/>
<evidence type="ECO:0000259" key="9">
    <source>
        <dbReference type="PROSITE" id="PS50893"/>
    </source>
</evidence>
<dbReference type="InterPro" id="IPR013525">
    <property type="entry name" value="ABC2_TM"/>
</dbReference>
<keyword evidence="2" id="KW-0813">Transport</keyword>
<evidence type="ECO:0000313" key="10">
    <source>
        <dbReference type="EMBL" id="KAG2482621.1"/>
    </source>
</evidence>
<dbReference type="InterPro" id="IPR050352">
    <property type="entry name" value="ABCG_transporters"/>
</dbReference>
<evidence type="ECO:0000256" key="1">
    <source>
        <dbReference type="ARBA" id="ARBA00004141"/>
    </source>
</evidence>
<keyword evidence="6 8" id="KW-1133">Transmembrane helix</keyword>
<sequence length="623" mass="69618">MGALDVESGVAVTASVDADPSSHAYRKEKSFAPSGMRIIFKDLDYHVPSNTQKGERAYLLKKVAGVFEAHQMAALMGPSGSGKTTLLDVLAGRKNAGVTEGTIAFAGQKPTPQFLRRYTGYVEQFDTLIPTLTVYEMLLYTAELKRPMREPLDEKRVAVEDLLKTLQLERCRDVMIGNAMAKGISGGQAKRTNIGIALITNPRVLFLDEPTSGLDSFTANEVMTVVKELAGSGVTICATIHSPTSYCFSLFDSLIMLVKGRVVYFGPRGHSAIEFARSACPNIKEYLPGYNDAEYLVDLVTEADIKGKSDDFADHYSNSALCKENLAKIDSYLSESADVLPEHIQKELAVRSATVTPWWWGLKTLIKYRTTKNFQDGAFLGPRIGDKIFIGLLIMTLYLNIGDDLVPDNIINIAAVLFMWCTLPAFGAAAYVPALVLERGLFTRERSDGLYLVITYLLAKMVDELVLAGLCSLGVSAFVFYGIKLQGQWVVFWLIYWITLSNGIVLAYFIAAISPNLDVANALLPTYVVTLLFFGGFLFRFTEIPPWWKWYSYIDFLRYSWGSVMVNQFEGERNVEWMGTTVLNYYSLGEIDKWTYMGYLSLFFIVFFLLALVTMQFKKYSSR</sequence>
<feature type="domain" description="ABC transporter" evidence="9">
    <location>
        <begin position="38"/>
        <end position="284"/>
    </location>
</feature>
<dbReference type="SUPFAM" id="SSF52540">
    <property type="entry name" value="P-loop containing nucleoside triphosphate hydrolases"/>
    <property type="match status" value="1"/>
</dbReference>
<evidence type="ECO:0000256" key="3">
    <source>
        <dbReference type="ARBA" id="ARBA00022692"/>
    </source>
</evidence>
<dbReference type="InterPro" id="IPR003593">
    <property type="entry name" value="AAA+_ATPase"/>
</dbReference>
<dbReference type="Proteomes" id="UP000612055">
    <property type="component" value="Unassembled WGS sequence"/>
</dbReference>
<keyword evidence="3 8" id="KW-0812">Transmembrane</keyword>
<proteinExistence type="predicted"/>
<gene>
    <name evidence="10" type="ORF">HYH03_018463</name>
</gene>
<evidence type="ECO:0000256" key="4">
    <source>
        <dbReference type="ARBA" id="ARBA00022741"/>
    </source>
</evidence>
<accession>A0A836BMX3</accession>
<dbReference type="Gene3D" id="3.40.50.300">
    <property type="entry name" value="P-loop containing nucleotide triphosphate hydrolases"/>
    <property type="match status" value="1"/>
</dbReference>
<name>A0A836BMX3_9CHLO</name>
<dbReference type="PANTHER" id="PTHR48041">
    <property type="entry name" value="ABC TRANSPORTER G FAMILY MEMBER 28"/>
    <property type="match status" value="1"/>
</dbReference>
<evidence type="ECO:0000313" key="11">
    <source>
        <dbReference type="Proteomes" id="UP000612055"/>
    </source>
</evidence>
<feature type="transmembrane region" description="Helical" evidence="8">
    <location>
        <begin position="522"/>
        <end position="541"/>
    </location>
</feature>
<keyword evidence="7 8" id="KW-0472">Membrane</keyword>
<keyword evidence="5" id="KW-0067">ATP-binding</keyword>
<comment type="caution">
    <text evidence="10">The sequence shown here is derived from an EMBL/GenBank/DDBJ whole genome shotgun (WGS) entry which is preliminary data.</text>
</comment>
<dbReference type="InterPro" id="IPR027417">
    <property type="entry name" value="P-loop_NTPase"/>
</dbReference>
<evidence type="ECO:0000256" key="2">
    <source>
        <dbReference type="ARBA" id="ARBA00022448"/>
    </source>
</evidence>
<dbReference type="Pfam" id="PF01061">
    <property type="entry name" value="ABC2_membrane"/>
    <property type="match status" value="1"/>
</dbReference>
<evidence type="ECO:0000256" key="5">
    <source>
        <dbReference type="ARBA" id="ARBA00022840"/>
    </source>
</evidence>
<dbReference type="CDD" id="cd03213">
    <property type="entry name" value="ABCG_EPDR"/>
    <property type="match status" value="1"/>
</dbReference>
<dbReference type="PANTHER" id="PTHR48041:SF91">
    <property type="entry name" value="ABC TRANSPORTER G FAMILY MEMBER 28"/>
    <property type="match status" value="1"/>
</dbReference>
<organism evidence="10 11">
    <name type="scientific">Edaphochlamys debaryana</name>
    <dbReference type="NCBI Taxonomy" id="47281"/>
    <lineage>
        <taxon>Eukaryota</taxon>
        <taxon>Viridiplantae</taxon>
        <taxon>Chlorophyta</taxon>
        <taxon>core chlorophytes</taxon>
        <taxon>Chlorophyceae</taxon>
        <taxon>CS clade</taxon>
        <taxon>Chlamydomonadales</taxon>
        <taxon>Chlamydomonadales incertae sedis</taxon>
        <taxon>Edaphochlamys</taxon>
    </lineage>
</organism>
<protein>
    <recommendedName>
        <fullName evidence="9">ABC transporter domain-containing protein</fullName>
    </recommendedName>
</protein>
<feature type="transmembrane region" description="Helical" evidence="8">
    <location>
        <begin position="413"/>
        <end position="437"/>
    </location>
</feature>
<evidence type="ECO:0000256" key="6">
    <source>
        <dbReference type="ARBA" id="ARBA00022989"/>
    </source>
</evidence>
<dbReference type="SMART" id="SM00382">
    <property type="entry name" value="AAA"/>
    <property type="match status" value="1"/>
</dbReference>
<keyword evidence="11" id="KW-1185">Reference proteome</keyword>
<dbReference type="Pfam" id="PF00005">
    <property type="entry name" value="ABC_tran"/>
    <property type="match status" value="1"/>
</dbReference>
<feature type="transmembrane region" description="Helical" evidence="8">
    <location>
        <begin position="489"/>
        <end position="510"/>
    </location>
</feature>
<dbReference type="GO" id="GO:0016020">
    <property type="term" value="C:membrane"/>
    <property type="evidence" value="ECO:0007669"/>
    <property type="project" value="UniProtKB-SubCell"/>
</dbReference>
<dbReference type="InterPro" id="IPR003439">
    <property type="entry name" value="ABC_transporter-like_ATP-bd"/>
</dbReference>
<evidence type="ECO:0000256" key="8">
    <source>
        <dbReference type="SAM" id="Phobius"/>
    </source>
</evidence>
<feature type="transmembrane region" description="Helical" evidence="8">
    <location>
        <begin position="596"/>
        <end position="617"/>
    </location>
</feature>
<reference evidence="10" key="1">
    <citation type="journal article" date="2020" name="bioRxiv">
        <title>Comparative genomics of Chlamydomonas.</title>
        <authorList>
            <person name="Craig R.J."/>
            <person name="Hasan A.R."/>
            <person name="Ness R.W."/>
            <person name="Keightley P.D."/>
        </authorList>
    </citation>
    <scope>NUCLEOTIDE SEQUENCE</scope>
    <source>
        <strain evidence="10">CCAP 11/70</strain>
    </source>
</reference>
<dbReference type="GO" id="GO:0005524">
    <property type="term" value="F:ATP binding"/>
    <property type="evidence" value="ECO:0007669"/>
    <property type="project" value="UniProtKB-KW"/>
</dbReference>